<reference evidence="2" key="1">
    <citation type="submission" date="2020-05" db="UniProtKB">
        <authorList>
            <consortium name="EnsemblMetazoa"/>
        </authorList>
    </citation>
    <scope>IDENTIFICATION</scope>
    <source>
        <strain evidence="2">TTRI</strain>
    </source>
</reference>
<protein>
    <submittedName>
        <fullName evidence="2">Uncharacterized protein</fullName>
    </submittedName>
</protein>
<evidence type="ECO:0000313" key="3">
    <source>
        <dbReference type="Proteomes" id="UP000078200"/>
    </source>
</evidence>
<feature type="region of interest" description="Disordered" evidence="1">
    <location>
        <begin position="49"/>
        <end position="81"/>
    </location>
</feature>
<dbReference type="VEuPathDB" id="VectorBase:GAUT031846"/>
<keyword evidence="3" id="KW-1185">Reference proteome</keyword>
<accession>A0A1A9VBG9</accession>
<evidence type="ECO:0000256" key="1">
    <source>
        <dbReference type="SAM" id="MobiDB-lite"/>
    </source>
</evidence>
<sequence>MQCVKKIYYNGEGYYVSYNGKIPKGYCILYPIPGRTGYYMWFPGPLPRNLTPPPGRQDKRTPLPPKGQRSKESWNVPPPQGMCASVARRDFYYYYIFITSEKEDEL</sequence>
<dbReference type="EnsemblMetazoa" id="GAUT031846-RA">
    <property type="protein sequence ID" value="GAUT031846-PA"/>
    <property type="gene ID" value="GAUT031846"/>
</dbReference>
<name>A0A1A9VBG9_GLOAU</name>
<dbReference type="AlphaFoldDB" id="A0A1A9VBG9"/>
<dbReference type="Proteomes" id="UP000078200">
    <property type="component" value="Unassembled WGS sequence"/>
</dbReference>
<evidence type="ECO:0000313" key="2">
    <source>
        <dbReference type="EnsemblMetazoa" id="GAUT031846-PA"/>
    </source>
</evidence>
<organism evidence="2 3">
    <name type="scientific">Glossina austeni</name>
    <name type="common">Savannah tsetse fly</name>
    <dbReference type="NCBI Taxonomy" id="7395"/>
    <lineage>
        <taxon>Eukaryota</taxon>
        <taxon>Metazoa</taxon>
        <taxon>Ecdysozoa</taxon>
        <taxon>Arthropoda</taxon>
        <taxon>Hexapoda</taxon>
        <taxon>Insecta</taxon>
        <taxon>Pterygota</taxon>
        <taxon>Neoptera</taxon>
        <taxon>Endopterygota</taxon>
        <taxon>Diptera</taxon>
        <taxon>Brachycera</taxon>
        <taxon>Muscomorpha</taxon>
        <taxon>Hippoboscoidea</taxon>
        <taxon>Glossinidae</taxon>
        <taxon>Glossina</taxon>
    </lineage>
</organism>
<proteinExistence type="predicted"/>